<name>A0A8J7WV63_9ACTN</name>
<gene>
    <name evidence="1" type="ORF">KGA66_26950</name>
</gene>
<dbReference type="EMBL" id="JAGSXH010000182">
    <property type="protein sequence ID" value="MBS2966704.1"/>
    <property type="molecule type" value="Genomic_DNA"/>
</dbReference>
<keyword evidence="2" id="KW-1185">Reference proteome</keyword>
<comment type="caution">
    <text evidence="1">The sequence shown here is derived from an EMBL/GenBank/DDBJ whole genome shotgun (WGS) entry which is preliminary data.</text>
</comment>
<dbReference type="AlphaFoldDB" id="A0A8J7WV63"/>
<evidence type="ECO:0000313" key="1">
    <source>
        <dbReference type="EMBL" id="MBS2966704.1"/>
    </source>
</evidence>
<evidence type="ECO:0000313" key="2">
    <source>
        <dbReference type="Proteomes" id="UP000677913"/>
    </source>
</evidence>
<dbReference type="RefSeq" id="WP_211472039.1">
    <property type="nucleotide sequence ID" value="NZ_JAGSXH010000182.1"/>
</dbReference>
<organism evidence="1 2">
    <name type="scientific">Actinocrinis puniceicyclus</name>
    <dbReference type="NCBI Taxonomy" id="977794"/>
    <lineage>
        <taxon>Bacteria</taxon>
        <taxon>Bacillati</taxon>
        <taxon>Actinomycetota</taxon>
        <taxon>Actinomycetes</taxon>
        <taxon>Catenulisporales</taxon>
        <taxon>Actinospicaceae</taxon>
        <taxon>Actinocrinis</taxon>
    </lineage>
</organism>
<sequence>MLNKNGAGDPRAGHHLTPRSRRIAAGLCTIALVAFGGALSAAADASAAVAPAAAADSPSSTVHYVHTHGRTLRVETHGRHGVVPQHGTKTLARPLDSGGLLYNGGPVEHNPTVYLVFWGSQWDSDGNGVQQYLQDFFGGLGGSGDDWSTIMTQYTDSSGSGPSFSGSVLGGAWVDDSAPAPSNAAQSDIAAEAQVGAQYFGVSGPDADVFVVSPSGTSPDGFPNSGFCAWHDWNGTTAYTNMPYVLDAGSGCGANSVQNQLDGFSIVGGHEYAEAVTDPQPSSGWVASDGEENGDLCAWQGLTTLGLSTGSFAIQPTWSNAAGGCATSG</sequence>
<dbReference type="Proteomes" id="UP000677913">
    <property type="component" value="Unassembled WGS sequence"/>
</dbReference>
<accession>A0A8J7WV63</accession>
<protein>
    <submittedName>
        <fullName evidence="1">Uncharacterized protein</fullName>
    </submittedName>
</protein>
<reference evidence="1" key="1">
    <citation type="submission" date="2021-04" db="EMBL/GenBank/DDBJ databases">
        <title>Genome based classification of Actinospica acidithermotolerans sp. nov., an actinobacterium isolated from an Indonesian hot spring.</title>
        <authorList>
            <person name="Kusuma A.B."/>
            <person name="Putra K.E."/>
            <person name="Nafisah S."/>
            <person name="Loh J."/>
            <person name="Nouioui I."/>
            <person name="Goodfellow M."/>
        </authorList>
    </citation>
    <scope>NUCLEOTIDE SEQUENCE</scope>
    <source>
        <strain evidence="1">DSM 45618</strain>
    </source>
</reference>
<proteinExistence type="predicted"/>